<name>A0AAV5SI79_9BILA</name>
<dbReference type="EMBL" id="BTSX01000001">
    <property type="protein sequence ID" value="GMS82135.1"/>
    <property type="molecule type" value="Genomic_DNA"/>
</dbReference>
<feature type="non-terminal residue" evidence="1">
    <location>
        <position position="116"/>
    </location>
</feature>
<protein>
    <submittedName>
        <fullName evidence="1">Uncharacterized protein</fullName>
    </submittedName>
</protein>
<reference evidence="1" key="1">
    <citation type="submission" date="2023-10" db="EMBL/GenBank/DDBJ databases">
        <title>Genome assembly of Pristionchus species.</title>
        <authorList>
            <person name="Yoshida K."/>
            <person name="Sommer R.J."/>
        </authorList>
    </citation>
    <scope>NUCLEOTIDE SEQUENCE</scope>
    <source>
        <strain evidence="1">RS0144</strain>
    </source>
</reference>
<evidence type="ECO:0000313" key="2">
    <source>
        <dbReference type="Proteomes" id="UP001432027"/>
    </source>
</evidence>
<organism evidence="1 2">
    <name type="scientific">Pristionchus entomophagus</name>
    <dbReference type="NCBI Taxonomy" id="358040"/>
    <lineage>
        <taxon>Eukaryota</taxon>
        <taxon>Metazoa</taxon>
        <taxon>Ecdysozoa</taxon>
        <taxon>Nematoda</taxon>
        <taxon>Chromadorea</taxon>
        <taxon>Rhabditida</taxon>
        <taxon>Rhabditina</taxon>
        <taxon>Diplogasteromorpha</taxon>
        <taxon>Diplogasteroidea</taxon>
        <taxon>Neodiplogasteridae</taxon>
        <taxon>Pristionchus</taxon>
    </lineage>
</organism>
<dbReference type="Proteomes" id="UP001432027">
    <property type="component" value="Unassembled WGS sequence"/>
</dbReference>
<proteinExistence type="predicted"/>
<accession>A0AAV5SI79</accession>
<dbReference type="AlphaFoldDB" id="A0AAV5SI79"/>
<keyword evidence="2" id="KW-1185">Reference proteome</keyword>
<evidence type="ECO:0000313" key="1">
    <source>
        <dbReference type="EMBL" id="GMS82135.1"/>
    </source>
</evidence>
<sequence>HLKCHIRCVCLMEEVRGCGFVVVTLQVRFPFECLPLVSLRALQDGLVQLRVSHGEQIRHNLVDVERIVLYVRSLRADLQISVLEHLEDSGCFERILSVDHGPVCRPSRTPYSSPIS</sequence>
<comment type="caution">
    <text evidence="1">The sequence shown here is derived from an EMBL/GenBank/DDBJ whole genome shotgun (WGS) entry which is preliminary data.</text>
</comment>
<feature type="non-terminal residue" evidence="1">
    <location>
        <position position="1"/>
    </location>
</feature>
<gene>
    <name evidence="1" type="ORF">PENTCL1PPCAC_4310</name>
</gene>